<proteinExistence type="predicted"/>
<feature type="transmembrane region" description="Helical" evidence="2">
    <location>
        <begin position="50"/>
        <end position="69"/>
    </location>
</feature>
<feature type="compositionally biased region" description="Polar residues" evidence="1">
    <location>
        <begin position="397"/>
        <end position="415"/>
    </location>
</feature>
<accession>A0ABQ9X683</accession>
<keyword evidence="4" id="KW-1185">Reference proteome</keyword>
<comment type="caution">
    <text evidence="3">The sequence shown here is derived from an EMBL/GenBank/DDBJ whole genome shotgun (WGS) entry which is preliminary data.</text>
</comment>
<sequence>MHATEDDGTEPKVRPITIPMLYHRIILIIVLCTCQLAAIVVSFLVTSWPLFVTSFVSILFTCGYFHVTVRFHMNSVPRAPLFSLLLMIASSGLALGASLATKTHLPTFLSLLITSTLSNLFSNILIFVHLVQLLLHLRTARNHRNEPYSRLQDSQSSDPQIHTAQMSSHADSPLIPTVTDLPILPFANQTQSLPEVTVTVVAEEDQAHEANEPLLKLSTSVCLLPQPVVPLTNPSSLTGTGSRLMRSSPSAILLGSSQPESLYRATTLSHAADSPLRPKHQDNELHLDETPLILPLSEFLDLQQTGTPHKSPPSAQLAAPDAVPPSPEMNYTQLIEVVHPVNLDHTQINHPFFPQPDQISPSPINHADIFCTEEENEQRVADGWKLALGKQPIKRPSPSSNPSNLTQSWSSNVQSTPALTRNQSAFSLFSSNTTPHNPNFGTNQSRVSSVQPNSPAIVSLPLSHTVSRSSLSLSHRNLSYSRPPSALSRSHSALIPPQALRSSSPNNNVPLVVVPSHTQMTLQRTKSGFESTFRTIPVFNHEFLEDIDESDSEASFSEEMEGEDEEGRGGTEG</sequence>
<keyword evidence="2" id="KW-1133">Transmembrane helix</keyword>
<feature type="region of interest" description="Disordered" evidence="1">
    <location>
        <begin position="146"/>
        <end position="172"/>
    </location>
</feature>
<name>A0ABQ9X683_9EUKA</name>
<feature type="transmembrane region" description="Helical" evidence="2">
    <location>
        <begin position="81"/>
        <end position="100"/>
    </location>
</feature>
<evidence type="ECO:0000256" key="1">
    <source>
        <dbReference type="SAM" id="MobiDB-lite"/>
    </source>
</evidence>
<evidence type="ECO:0000313" key="3">
    <source>
        <dbReference type="EMBL" id="KAK2947281.1"/>
    </source>
</evidence>
<feature type="region of interest" description="Disordered" evidence="1">
    <location>
        <begin position="428"/>
        <end position="452"/>
    </location>
</feature>
<organism evidence="3 4">
    <name type="scientific">Blattamonas nauphoetae</name>
    <dbReference type="NCBI Taxonomy" id="2049346"/>
    <lineage>
        <taxon>Eukaryota</taxon>
        <taxon>Metamonada</taxon>
        <taxon>Preaxostyla</taxon>
        <taxon>Oxymonadida</taxon>
        <taxon>Blattamonas</taxon>
    </lineage>
</organism>
<dbReference type="EMBL" id="JARBJD010000205">
    <property type="protein sequence ID" value="KAK2947281.1"/>
    <property type="molecule type" value="Genomic_DNA"/>
</dbReference>
<dbReference type="Proteomes" id="UP001281761">
    <property type="component" value="Unassembled WGS sequence"/>
</dbReference>
<keyword evidence="2" id="KW-0472">Membrane</keyword>
<gene>
    <name evidence="3" type="ORF">BLNAU_17757</name>
</gene>
<feature type="compositionally biased region" description="Polar residues" evidence="1">
    <location>
        <begin position="151"/>
        <end position="170"/>
    </location>
</feature>
<evidence type="ECO:0000313" key="4">
    <source>
        <dbReference type="Proteomes" id="UP001281761"/>
    </source>
</evidence>
<keyword evidence="2" id="KW-0812">Transmembrane</keyword>
<feature type="transmembrane region" description="Helical" evidence="2">
    <location>
        <begin position="21"/>
        <end position="44"/>
    </location>
</feature>
<feature type="region of interest" description="Disordered" evidence="1">
    <location>
        <begin position="544"/>
        <end position="573"/>
    </location>
</feature>
<feature type="region of interest" description="Disordered" evidence="1">
    <location>
        <begin position="304"/>
        <end position="325"/>
    </location>
</feature>
<evidence type="ECO:0000256" key="2">
    <source>
        <dbReference type="SAM" id="Phobius"/>
    </source>
</evidence>
<reference evidence="3 4" key="1">
    <citation type="journal article" date="2022" name="bioRxiv">
        <title>Genomics of Preaxostyla Flagellates Illuminates Evolutionary Transitions and the Path Towards Mitochondrial Loss.</title>
        <authorList>
            <person name="Novak L.V.F."/>
            <person name="Treitli S.C."/>
            <person name="Pyrih J."/>
            <person name="Halakuc P."/>
            <person name="Pipaliya S.V."/>
            <person name="Vacek V."/>
            <person name="Brzon O."/>
            <person name="Soukal P."/>
            <person name="Eme L."/>
            <person name="Dacks J.B."/>
            <person name="Karnkowska A."/>
            <person name="Elias M."/>
            <person name="Hampl V."/>
        </authorList>
    </citation>
    <scope>NUCLEOTIDE SEQUENCE [LARGE SCALE GENOMIC DNA]</scope>
    <source>
        <strain evidence="3">NAU3</strain>
        <tissue evidence="3">Gut</tissue>
    </source>
</reference>
<feature type="region of interest" description="Disordered" evidence="1">
    <location>
        <begin position="390"/>
        <end position="415"/>
    </location>
</feature>
<protein>
    <submittedName>
        <fullName evidence="3">Uncharacterized protein</fullName>
    </submittedName>
</protein>
<feature type="compositionally biased region" description="Acidic residues" evidence="1">
    <location>
        <begin position="545"/>
        <end position="566"/>
    </location>
</feature>